<dbReference type="GO" id="GO:0003676">
    <property type="term" value="F:nucleic acid binding"/>
    <property type="evidence" value="ECO:0007669"/>
    <property type="project" value="InterPro"/>
</dbReference>
<dbReference type="AlphaFoldDB" id="A0A177E7L3"/>
<dbReference type="InterPro" id="IPR002711">
    <property type="entry name" value="HNH"/>
</dbReference>
<dbReference type="GO" id="GO:0004519">
    <property type="term" value="F:endonuclease activity"/>
    <property type="evidence" value="ECO:0007669"/>
    <property type="project" value="UniProtKB-KW"/>
</dbReference>
<evidence type="ECO:0000259" key="1">
    <source>
        <dbReference type="SMART" id="SM00507"/>
    </source>
</evidence>
<feature type="domain" description="HNH nuclease" evidence="1">
    <location>
        <begin position="33"/>
        <end position="84"/>
    </location>
</feature>
<dbReference type="InterPro" id="IPR052892">
    <property type="entry name" value="NA-targeting_endonuclease"/>
</dbReference>
<dbReference type="PANTHER" id="PTHR33877">
    <property type="entry name" value="SLL1193 PROTEIN"/>
    <property type="match status" value="1"/>
</dbReference>
<dbReference type="Pfam" id="PF01844">
    <property type="entry name" value="HNH"/>
    <property type="match status" value="1"/>
</dbReference>
<keyword evidence="2" id="KW-0540">Nuclease</keyword>
<comment type="caution">
    <text evidence="2">The sequence shown here is derived from an EMBL/GenBank/DDBJ whole genome shotgun (WGS) entry which is preliminary data.</text>
</comment>
<dbReference type="RefSeq" id="WP_068541541.1">
    <property type="nucleotide sequence ID" value="NZ_LSFI01000016.1"/>
</dbReference>
<proteinExistence type="predicted"/>
<dbReference type="STRING" id="1795632.TH606_04150"/>
<keyword evidence="3" id="KW-1185">Reference proteome</keyword>
<dbReference type="EMBL" id="LSFI01000016">
    <property type="protein sequence ID" value="OAG27934.1"/>
    <property type="molecule type" value="Genomic_DNA"/>
</dbReference>
<dbReference type="OrthoDB" id="9802901at2"/>
<dbReference type="Proteomes" id="UP000076964">
    <property type="component" value="Unassembled WGS sequence"/>
</dbReference>
<gene>
    <name evidence="2" type="ORF">TH606_04150</name>
</gene>
<dbReference type="SMART" id="SM00507">
    <property type="entry name" value="HNHc"/>
    <property type="match status" value="1"/>
</dbReference>
<dbReference type="InterPro" id="IPR003615">
    <property type="entry name" value="HNH_nuc"/>
</dbReference>
<keyword evidence="2" id="KW-0255">Endonuclease</keyword>
<dbReference type="GO" id="GO:0008270">
    <property type="term" value="F:zinc ion binding"/>
    <property type="evidence" value="ECO:0007669"/>
    <property type="project" value="InterPro"/>
</dbReference>
<reference evidence="2 3" key="1">
    <citation type="submission" date="2016-02" db="EMBL/GenBank/DDBJ databases">
        <title>Draft genome sequence of Thermodesulfatator sp. S606.</title>
        <authorList>
            <person name="Lai Q."/>
            <person name="Cao J."/>
            <person name="Dupont S."/>
            <person name="Shao Z."/>
            <person name="Jebbar M."/>
            <person name="Alain K."/>
        </authorList>
    </citation>
    <scope>NUCLEOTIDE SEQUENCE [LARGE SCALE GENOMIC DNA]</scope>
    <source>
        <strain evidence="2 3">S606</strain>
    </source>
</reference>
<dbReference type="PANTHER" id="PTHR33877:SF1">
    <property type="entry name" value="TYPE IV METHYL-DIRECTED RESTRICTION ENZYME ECOKMCRA"/>
    <property type="match status" value="1"/>
</dbReference>
<dbReference type="Gene3D" id="1.10.30.50">
    <property type="match status" value="1"/>
</dbReference>
<protein>
    <submittedName>
        <fullName evidence="2">HNH endonuclease</fullName>
    </submittedName>
</protein>
<accession>A0A177E7L3</accession>
<name>A0A177E7L3_9BACT</name>
<evidence type="ECO:0000313" key="3">
    <source>
        <dbReference type="Proteomes" id="UP000076964"/>
    </source>
</evidence>
<organism evidence="2 3">
    <name type="scientific">Thermodesulfatator autotrophicus</name>
    <dbReference type="NCBI Taxonomy" id="1795632"/>
    <lineage>
        <taxon>Bacteria</taxon>
        <taxon>Pseudomonadati</taxon>
        <taxon>Thermodesulfobacteriota</taxon>
        <taxon>Thermodesulfobacteria</taxon>
        <taxon>Thermodesulfobacteriales</taxon>
        <taxon>Thermodesulfatatoraceae</taxon>
        <taxon>Thermodesulfatator</taxon>
    </lineage>
</organism>
<dbReference type="CDD" id="cd00085">
    <property type="entry name" value="HNHc"/>
    <property type="match status" value="1"/>
</dbReference>
<keyword evidence="2" id="KW-0378">Hydrolase</keyword>
<sequence length="109" mass="13144">MAMARRKNKREFLIGEDFFKVEREKARKLRQTKWWRRKCASGICYYCGRKFKPSELTMDHLIPLAQGGRSVRENLVPACKECNNKKKYLMPWEWEEYLNRLRGGLNNEN</sequence>
<evidence type="ECO:0000313" key="2">
    <source>
        <dbReference type="EMBL" id="OAG27934.1"/>
    </source>
</evidence>